<gene>
    <name evidence="1" type="ORF">WCY31_09695</name>
</gene>
<reference evidence="1 2" key="1">
    <citation type="submission" date="2024-03" db="EMBL/GenBank/DDBJ databases">
        <title>Sulfurimonas sp. HSL3-1.</title>
        <authorList>
            <person name="Wang S."/>
        </authorList>
    </citation>
    <scope>NUCLEOTIDE SEQUENCE [LARGE SCALE GENOMIC DNA]</scope>
    <source>
        <strain evidence="1 2">HSL3-1</strain>
    </source>
</reference>
<evidence type="ECO:0000313" key="1">
    <source>
        <dbReference type="EMBL" id="XAU14515.1"/>
    </source>
</evidence>
<dbReference type="RefSeq" id="WP_345972220.1">
    <property type="nucleotide sequence ID" value="NZ_CP147920.1"/>
</dbReference>
<protein>
    <submittedName>
        <fullName evidence="1">Uncharacterized protein</fullName>
    </submittedName>
</protein>
<proteinExistence type="predicted"/>
<name>A0ABZ3H9W1_9BACT</name>
<evidence type="ECO:0000313" key="2">
    <source>
        <dbReference type="Proteomes" id="UP001447842"/>
    </source>
</evidence>
<organism evidence="1 2">
    <name type="scientific">Sulfurimonas diazotrophicus</name>
    <dbReference type="NCBI Taxonomy" id="3131939"/>
    <lineage>
        <taxon>Bacteria</taxon>
        <taxon>Pseudomonadati</taxon>
        <taxon>Campylobacterota</taxon>
        <taxon>Epsilonproteobacteria</taxon>
        <taxon>Campylobacterales</taxon>
        <taxon>Sulfurimonadaceae</taxon>
        <taxon>Sulfurimonas</taxon>
    </lineage>
</organism>
<keyword evidence="2" id="KW-1185">Reference proteome</keyword>
<dbReference type="Proteomes" id="UP001447842">
    <property type="component" value="Chromosome"/>
</dbReference>
<accession>A0ABZ3H9W1</accession>
<sequence length="124" mass="14952">MAKASAKKVEDAARLRYIRVLERFTSSITKYLFKAEEPTREQFDKKVDNNRKYLDRIEKVPLYKGDYNDLETLVTKILSYRDSDATIDELKEDILYTANQIEKSMNRRRYKKDKHTSDKFRDWE</sequence>
<dbReference type="EMBL" id="CP147920">
    <property type="protein sequence ID" value="XAU14515.1"/>
    <property type="molecule type" value="Genomic_DNA"/>
</dbReference>